<dbReference type="CDD" id="cd21037">
    <property type="entry name" value="MLKL_NTD"/>
    <property type="match status" value="1"/>
</dbReference>
<dbReference type="InterPro" id="IPR059179">
    <property type="entry name" value="MLKL-like_MCAfunc"/>
</dbReference>
<dbReference type="Proteomes" id="UP001063166">
    <property type="component" value="Unassembled WGS sequence"/>
</dbReference>
<sequence>MAKATRSQATSKLDMALNPSALVPTLANAARLTPVPYLQNAAALALGIVDEIRGAKSNKTSFQQLAHDACALVYIILCRDQKKVADIETVKSTYLSHTQGLANTMHEIYRYTKSQSSRNKLIRMIQYKADTARIQGYRDRLKELLDVFTRSSRMSLQEALAAFNEEAIRRQQDRLQGERNKAAQEQEWNARKRSDLSASRNPFRQRNPFLDTPCSSTSSAPSSHPMSPFPLQFAPYGLDPSLSGHQSLPDLPSTAGLQYLKRDPQYIHPSSPSSPASHTSFLGDHNSYFNSVVNKNLGNTTSHAVTNSHNDSSVRRKHVWRERTMSEAPLLHSPSPDFYVPVFRMDTHSRDSEDSLRTGLFVQGTGAP</sequence>
<dbReference type="GO" id="GO:0007166">
    <property type="term" value="P:cell surface receptor signaling pathway"/>
    <property type="evidence" value="ECO:0007669"/>
    <property type="project" value="InterPro"/>
</dbReference>
<dbReference type="EMBL" id="BRPK01000014">
    <property type="protein sequence ID" value="GLB43792.1"/>
    <property type="molecule type" value="Genomic_DNA"/>
</dbReference>
<feature type="compositionally biased region" description="Basic and acidic residues" evidence="1">
    <location>
        <begin position="172"/>
        <end position="195"/>
    </location>
</feature>
<comment type="caution">
    <text evidence="2">The sequence shown here is derived from an EMBL/GenBank/DDBJ whole genome shotgun (WGS) entry which is preliminary data.</text>
</comment>
<evidence type="ECO:0000313" key="2">
    <source>
        <dbReference type="EMBL" id="GLB43792.1"/>
    </source>
</evidence>
<dbReference type="Gene3D" id="1.20.930.20">
    <property type="entry name" value="Adaptor protein Cbl, N-terminal domain"/>
    <property type="match status" value="1"/>
</dbReference>
<evidence type="ECO:0000313" key="3">
    <source>
        <dbReference type="Proteomes" id="UP001063166"/>
    </source>
</evidence>
<organism evidence="2 3">
    <name type="scientific">Lyophyllum shimeji</name>
    <name type="common">Hon-shimeji</name>
    <name type="synonym">Tricholoma shimeji</name>
    <dbReference type="NCBI Taxonomy" id="47721"/>
    <lineage>
        <taxon>Eukaryota</taxon>
        <taxon>Fungi</taxon>
        <taxon>Dikarya</taxon>
        <taxon>Basidiomycota</taxon>
        <taxon>Agaricomycotina</taxon>
        <taxon>Agaricomycetes</taxon>
        <taxon>Agaricomycetidae</taxon>
        <taxon>Agaricales</taxon>
        <taxon>Tricholomatineae</taxon>
        <taxon>Lyophyllaceae</taxon>
        <taxon>Lyophyllum</taxon>
    </lineage>
</organism>
<proteinExistence type="predicted"/>
<accession>A0A9P3PVN2</accession>
<reference evidence="2" key="1">
    <citation type="submission" date="2022-07" db="EMBL/GenBank/DDBJ databases">
        <title>The genome of Lyophyllum shimeji provides insight into the initial evolution of ectomycorrhizal fungal genome.</title>
        <authorList>
            <person name="Kobayashi Y."/>
            <person name="Shibata T."/>
            <person name="Hirakawa H."/>
            <person name="Shigenobu S."/>
            <person name="Nishiyama T."/>
            <person name="Yamada A."/>
            <person name="Hasebe M."/>
            <person name="Kawaguchi M."/>
        </authorList>
    </citation>
    <scope>NUCLEOTIDE SEQUENCE</scope>
    <source>
        <strain evidence="2">AT787</strain>
    </source>
</reference>
<feature type="region of interest" description="Disordered" evidence="1">
    <location>
        <begin position="172"/>
        <end position="226"/>
    </location>
</feature>
<feature type="compositionally biased region" description="Low complexity" evidence="1">
    <location>
        <begin position="213"/>
        <end position="226"/>
    </location>
</feature>
<evidence type="ECO:0000256" key="1">
    <source>
        <dbReference type="SAM" id="MobiDB-lite"/>
    </source>
</evidence>
<protein>
    <submittedName>
        <fullName evidence="2">Uncharacterized protein</fullName>
    </submittedName>
</protein>
<keyword evidence="3" id="KW-1185">Reference proteome</keyword>
<dbReference type="AlphaFoldDB" id="A0A9P3PVN2"/>
<dbReference type="OrthoDB" id="192148at2759"/>
<dbReference type="InterPro" id="IPR036537">
    <property type="entry name" value="Adaptor_Cbl_N_dom_sf"/>
</dbReference>
<name>A0A9P3PVN2_LYOSH</name>
<gene>
    <name evidence="2" type="ORF">LshimejAT787_1403040</name>
</gene>